<reference evidence="2 3" key="1">
    <citation type="submission" date="2018-02" db="EMBL/GenBank/DDBJ databases">
        <title>8 Nocardia nova and 1 Nocardia cyriacigeorgica strain used for evolution to TMP-SMX.</title>
        <authorList>
            <person name="Mehta H."/>
            <person name="Weng J."/>
            <person name="Shamoo Y."/>
        </authorList>
    </citation>
    <scope>NUCLEOTIDE SEQUENCE [LARGE SCALE GENOMIC DNA]</scope>
    <source>
        <strain evidence="2 3">MDA3139</strain>
    </source>
</reference>
<comment type="caution">
    <text evidence="2">The sequence shown here is derived from an EMBL/GenBank/DDBJ whole genome shotgun (WGS) entry which is preliminary data.</text>
</comment>
<evidence type="ECO:0000256" key="1">
    <source>
        <dbReference type="SAM" id="Phobius"/>
    </source>
</evidence>
<dbReference type="EMBL" id="PSZC01000025">
    <property type="protein sequence ID" value="PPJ35073.1"/>
    <property type="molecule type" value="Genomic_DNA"/>
</dbReference>
<evidence type="ECO:0000313" key="2">
    <source>
        <dbReference type="EMBL" id="PPJ35073.1"/>
    </source>
</evidence>
<dbReference type="Proteomes" id="UP000239874">
    <property type="component" value="Unassembled WGS sequence"/>
</dbReference>
<keyword evidence="1" id="KW-0472">Membrane</keyword>
<name>A0A2S6AIM3_9NOCA</name>
<organism evidence="2 3">
    <name type="scientific">Nocardia nova</name>
    <dbReference type="NCBI Taxonomy" id="37330"/>
    <lineage>
        <taxon>Bacteria</taxon>
        <taxon>Bacillati</taxon>
        <taxon>Actinomycetota</taxon>
        <taxon>Actinomycetes</taxon>
        <taxon>Mycobacteriales</taxon>
        <taxon>Nocardiaceae</taxon>
        <taxon>Nocardia</taxon>
    </lineage>
</organism>
<accession>A0A2S6AIM3</accession>
<keyword evidence="1" id="KW-1133">Transmembrane helix</keyword>
<dbReference type="AlphaFoldDB" id="A0A2S6AIM3"/>
<feature type="transmembrane region" description="Helical" evidence="1">
    <location>
        <begin position="35"/>
        <end position="59"/>
    </location>
</feature>
<keyword evidence="1" id="KW-0812">Transmembrane</keyword>
<protein>
    <submittedName>
        <fullName evidence="2">Uncharacterized protein</fullName>
    </submittedName>
</protein>
<sequence length="94" mass="9327">MTAGSSAAGGLTGAVLTGAGQSGLADVLMTLLLALIGIFVSTALAIAIVAVVAGIRATFAGTPETRKTALTVFTTAIDALRAFLLPRGRKLIAE</sequence>
<evidence type="ECO:0000313" key="3">
    <source>
        <dbReference type="Proteomes" id="UP000239874"/>
    </source>
</evidence>
<gene>
    <name evidence="2" type="ORF">C5E45_28010</name>
</gene>
<proteinExistence type="predicted"/>